<dbReference type="Proteomes" id="UP000094379">
    <property type="component" value="Unassembled WGS sequence"/>
</dbReference>
<name>A0A1E3GNL1_9GAMM</name>
<dbReference type="STRING" id="291169.A9E74_02641"/>
<evidence type="ECO:0000313" key="2">
    <source>
        <dbReference type="Proteomes" id="UP000094379"/>
    </source>
</evidence>
<gene>
    <name evidence="1" type="ORF">A9E74_02641</name>
</gene>
<dbReference type="RefSeq" id="WP_245652168.1">
    <property type="nucleotide sequence ID" value="NZ_MCRI01000051.1"/>
</dbReference>
<dbReference type="AlphaFoldDB" id="A0A1E3GNL1"/>
<dbReference type="EMBL" id="MCRI01000051">
    <property type="protein sequence ID" value="ODN65597.1"/>
    <property type="molecule type" value="Genomic_DNA"/>
</dbReference>
<evidence type="ECO:0000313" key="1">
    <source>
        <dbReference type="EMBL" id="ODN65597.1"/>
    </source>
</evidence>
<dbReference type="PATRIC" id="fig|291169.3.peg.2664"/>
<sequence length="96" mass="11084">MGYFPLCLLSTHKYKTELELMTSNVMPQTTTKLLKLKLMELIDDVLAHDGFSDIRIEVKILKRGQKEVILHYGKQYRFVVDMHEINEAATTQQVSG</sequence>
<protein>
    <submittedName>
        <fullName evidence="1">Uncharacterized protein</fullName>
    </submittedName>
</protein>
<accession>A0A1E3GNL1</accession>
<organism evidence="1 2">
    <name type="scientific">Methylophaga muralis</name>
    <dbReference type="NCBI Taxonomy" id="291169"/>
    <lineage>
        <taxon>Bacteria</taxon>
        <taxon>Pseudomonadati</taxon>
        <taxon>Pseudomonadota</taxon>
        <taxon>Gammaproteobacteria</taxon>
        <taxon>Thiotrichales</taxon>
        <taxon>Piscirickettsiaceae</taxon>
        <taxon>Methylophaga</taxon>
    </lineage>
</organism>
<reference evidence="1 2" key="1">
    <citation type="submission" date="2016-07" db="EMBL/GenBank/DDBJ databases">
        <title>Draft Genome Sequence of Methylophaga muralis Bur 1.</title>
        <authorList>
            <person name="Vasilenko O.V."/>
            <person name="Doronina N.V."/>
            <person name="Shmareva M.N."/>
            <person name="Tarlachkov S.V."/>
            <person name="Mustakhimov I."/>
            <person name="Trotsenko Y.A."/>
        </authorList>
    </citation>
    <scope>NUCLEOTIDE SEQUENCE [LARGE SCALE GENOMIC DNA]</scope>
    <source>
        <strain evidence="1 2">Bur 1</strain>
    </source>
</reference>
<keyword evidence="2" id="KW-1185">Reference proteome</keyword>
<proteinExistence type="predicted"/>
<comment type="caution">
    <text evidence="1">The sequence shown here is derived from an EMBL/GenBank/DDBJ whole genome shotgun (WGS) entry which is preliminary data.</text>
</comment>